<dbReference type="PANTHER" id="PTHR33070">
    <property type="entry name" value="OS06G0725500 PROTEIN"/>
    <property type="match status" value="1"/>
</dbReference>
<dbReference type="OrthoDB" id="1701699at2759"/>
<evidence type="ECO:0008006" key="5">
    <source>
        <dbReference type="Google" id="ProtNLM"/>
    </source>
</evidence>
<sequence length="289" mass="32699">MATSFEVTRNTCHARSNSLPSRSHPLVEGVEEQLSRLRTSSEATTSASLCHRLSSLKDLHESLDNFLQLQHTKQALSREQNNKCVEQLLDGSLRLLDACGTTRDVFSQMRECMRELQSSLRRKRGCESGLDNEISAYMFSKKTLAKMTRNLKSAITKNHASGVLQNKDSDLFSVVTILNEVEKITSEVFQSLLAFISQSRTSSRSIVSKLFKSRKISCEGEGDATEIEKMDAELIVLKSSKDIKIEQMKQVLKGLESLESNIQELEEELECMFRHLMKTRVSLLNIFNN</sequence>
<evidence type="ECO:0000313" key="4">
    <source>
        <dbReference type="Proteomes" id="UP000237000"/>
    </source>
</evidence>
<dbReference type="GO" id="GO:0048364">
    <property type="term" value="P:root development"/>
    <property type="evidence" value="ECO:0007669"/>
    <property type="project" value="InterPro"/>
</dbReference>
<evidence type="ECO:0000313" key="3">
    <source>
        <dbReference type="EMBL" id="PON90434.1"/>
    </source>
</evidence>
<dbReference type="EMBL" id="JXTC01000083">
    <property type="protein sequence ID" value="PON90434.1"/>
    <property type="molecule type" value="Genomic_DNA"/>
</dbReference>
<dbReference type="InterPro" id="IPR004320">
    <property type="entry name" value="BPS1_pln"/>
</dbReference>
<evidence type="ECO:0000256" key="2">
    <source>
        <dbReference type="SAM" id="MobiDB-lite"/>
    </source>
</evidence>
<dbReference type="AlphaFoldDB" id="A0A2P5EY39"/>
<feature type="compositionally biased region" description="Polar residues" evidence="2">
    <location>
        <begin position="1"/>
        <end position="21"/>
    </location>
</feature>
<evidence type="ECO:0000256" key="1">
    <source>
        <dbReference type="SAM" id="Coils"/>
    </source>
</evidence>
<comment type="caution">
    <text evidence="3">The sequence shown here is derived from an EMBL/GenBank/DDBJ whole genome shotgun (WGS) entry which is preliminary data.</text>
</comment>
<proteinExistence type="predicted"/>
<dbReference type="Pfam" id="PF03087">
    <property type="entry name" value="BPS1"/>
    <property type="match status" value="1"/>
</dbReference>
<dbReference type="GO" id="GO:0048367">
    <property type="term" value="P:shoot system development"/>
    <property type="evidence" value="ECO:0007669"/>
    <property type="project" value="InterPro"/>
</dbReference>
<dbReference type="Proteomes" id="UP000237000">
    <property type="component" value="Unassembled WGS sequence"/>
</dbReference>
<gene>
    <name evidence="3" type="ORF">TorRG33x02_137190</name>
</gene>
<dbReference type="STRING" id="63057.A0A2P5EY39"/>
<keyword evidence="4" id="KW-1185">Reference proteome</keyword>
<dbReference type="InParanoid" id="A0A2P5EY39"/>
<feature type="coiled-coil region" evidence="1">
    <location>
        <begin position="248"/>
        <end position="275"/>
    </location>
</feature>
<accession>A0A2P5EY39</accession>
<protein>
    <recommendedName>
        <fullName evidence="5">DUF241 domain protein</fullName>
    </recommendedName>
</protein>
<organism evidence="3 4">
    <name type="scientific">Trema orientale</name>
    <name type="common">Charcoal tree</name>
    <name type="synonym">Celtis orientalis</name>
    <dbReference type="NCBI Taxonomy" id="63057"/>
    <lineage>
        <taxon>Eukaryota</taxon>
        <taxon>Viridiplantae</taxon>
        <taxon>Streptophyta</taxon>
        <taxon>Embryophyta</taxon>
        <taxon>Tracheophyta</taxon>
        <taxon>Spermatophyta</taxon>
        <taxon>Magnoliopsida</taxon>
        <taxon>eudicotyledons</taxon>
        <taxon>Gunneridae</taxon>
        <taxon>Pentapetalae</taxon>
        <taxon>rosids</taxon>
        <taxon>fabids</taxon>
        <taxon>Rosales</taxon>
        <taxon>Cannabaceae</taxon>
        <taxon>Trema</taxon>
    </lineage>
</organism>
<feature type="region of interest" description="Disordered" evidence="2">
    <location>
        <begin position="1"/>
        <end position="26"/>
    </location>
</feature>
<dbReference type="PANTHER" id="PTHR33070:SF115">
    <property type="entry name" value="T23E18.15"/>
    <property type="match status" value="1"/>
</dbReference>
<name>A0A2P5EY39_TREOI</name>
<keyword evidence="1" id="KW-0175">Coiled coil</keyword>
<reference evidence="4" key="1">
    <citation type="submission" date="2016-06" db="EMBL/GenBank/DDBJ databases">
        <title>Parallel loss of symbiosis genes in relatives of nitrogen-fixing non-legume Parasponia.</title>
        <authorList>
            <person name="Van Velzen R."/>
            <person name="Holmer R."/>
            <person name="Bu F."/>
            <person name="Rutten L."/>
            <person name="Van Zeijl A."/>
            <person name="Liu W."/>
            <person name="Santuari L."/>
            <person name="Cao Q."/>
            <person name="Sharma T."/>
            <person name="Shen D."/>
            <person name="Roswanjaya Y."/>
            <person name="Wardhani T."/>
            <person name="Kalhor M.S."/>
            <person name="Jansen J."/>
            <person name="Van den Hoogen J."/>
            <person name="Gungor B."/>
            <person name="Hartog M."/>
            <person name="Hontelez J."/>
            <person name="Verver J."/>
            <person name="Yang W.-C."/>
            <person name="Schijlen E."/>
            <person name="Repin R."/>
            <person name="Schilthuizen M."/>
            <person name="Schranz E."/>
            <person name="Heidstra R."/>
            <person name="Miyata K."/>
            <person name="Fedorova E."/>
            <person name="Kohlen W."/>
            <person name="Bisseling T."/>
            <person name="Smit S."/>
            <person name="Geurts R."/>
        </authorList>
    </citation>
    <scope>NUCLEOTIDE SEQUENCE [LARGE SCALE GENOMIC DNA]</scope>
    <source>
        <strain evidence="4">cv. RG33-2</strain>
    </source>
</reference>